<comment type="caution">
    <text evidence="1">The sequence shown here is derived from an EMBL/GenBank/DDBJ whole genome shotgun (WGS) entry which is preliminary data.</text>
</comment>
<evidence type="ECO:0000313" key="1">
    <source>
        <dbReference type="EMBL" id="KAH9768248.1"/>
    </source>
</evidence>
<accession>A0ACB8L4A6</accession>
<dbReference type="Proteomes" id="UP000829398">
    <property type="component" value="Chromosome 4"/>
</dbReference>
<evidence type="ECO:0000313" key="2">
    <source>
        <dbReference type="Proteomes" id="UP000829398"/>
    </source>
</evidence>
<organism evidence="1 2">
    <name type="scientific">Citrus sinensis</name>
    <name type="common">Sweet orange</name>
    <name type="synonym">Citrus aurantium var. sinensis</name>
    <dbReference type="NCBI Taxonomy" id="2711"/>
    <lineage>
        <taxon>Eukaryota</taxon>
        <taxon>Viridiplantae</taxon>
        <taxon>Streptophyta</taxon>
        <taxon>Embryophyta</taxon>
        <taxon>Tracheophyta</taxon>
        <taxon>Spermatophyta</taxon>
        <taxon>Magnoliopsida</taxon>
        <taxon>eudicotyledons</taxon>
        <taxon>Gunneridae</taxon>
        <taxon>Pentapetalae</taxon>
        <taxon>rosids</taxon>
        <taxon>malvids</taxon>
        <taxon>Sapindales</taxon>
        <taxon>Rutaceae</taxon>
        <taxon>Aurantioideae</taxon>
        <taxon>Citrus</taxon>
    </lineage>
</organism>
<name>A0ACB8L4A6_CITSI</name>
<protein>
    <submittedName>
        <fullName evidence="1">Cold-responsive protein kinase 1</fullName>
    </submittedName>
</protein>
<keyword evidence="1" id="KW-0808">Transferase</keyword>
<sequence>MPFPFSCDELFLLLSHVMNYFCLSNEQISVQILKNISAFSYKELEIATNGFCISNKIGEGGFGSVYKGRLQDGTLVAVKVLSMESKQGEKEFLSEVASRANVCHENLVKLHGGCIDGPSRILVYDYMQKNSLSQTFLAKFSWTARREIALGVARGLAYIHEGIKPHIVHRDIKPSNILLDKNLNAKISDFDLSKLFHENATHVSTQVAGTLGYLAPDYAASGHLNPKSDVYSFGVLLLQIVTGERAVQFHPELGEYYLVEKAWGMYKSKELLHLVDPLLSGRFNKNEAIRLLKVGLLCVQEKSNLRPLMSTVTKIMNDEIDIHEVEISQPGLLTNIMDVKVGQQRSSQSNSRIRKWSSQQLYTL</sequence>
<dbReference type="EMBL" id="CM039173">
    <property type="protein sequence ID" value="KAH9768248.1"/>
    <property type="molecule type" value="Genomic_DNA"/>
</dbReference>
<keyword evidence="2" id="KW-1185">Reference proteome</keyword>
<reference evidence="2" key="1">
    <citation type="journal article" date="2023" name="Hortic. Res.">
        <title>A chromosome-level phased genome enabling allele-level studies in sweet orange: a case study on citrus Huanglongbing tolerance.</title>
        <authorList>
            <person name="Wu B."/>
            <person name="Yu Q."/>
            <person name="Deng Z."/>
            <person name="Duan Y."/>
            <person name="Luo F."/>
            <person name="Gmitter F. Jr."/>
        </authorList>
    </citation>
    <scope>NUCLEOTIDE SEQUENCE [LARGE SCALE GENOMIC DNA]</scope>
    <source>
        <strain evidence="2">cv. Valencia</strain>
    </source>
</reference>
<keyword evidence="1" id="KW-0418">Kinase</keyword>
<gene>
    <name evidence="1" type="ORF">KPL71_011545</name>
</gene>
<proteinExistence type="predicted"/>